<comment type="caution">
    <text evidence="1">The sequence shown here is derived from an EMBL/GenBank/DDBJ whole genome shotgun (WGS) entry which is preliminary data.</text>
</comment>
<protein>
    <submittedName>
        <fullName evidence="1">Uncharacterized protein</fullName>
    </submittedName>
</protein>
<accession>W4V2W3</accession>
<name>W4V2W3_9FIRM</name>
<evidence type="ECO:0000313" key="1">
    <source>
        <dbReference type="EMBL" id="GAE87064.1"/>
    </source>
</evidence>
<dbReference type="EMBL" id="BAVR01000003">
    <property type="protein sequence ID" value="GAE87064.1"/>
    <property type="molecule type" value="Genomic_DNA"/>
</dbReference>
<dbReference type="AlphaFoldDB" id="W4V2W3"/>
<sequence length="75" mass="8905">MEQIDILQDLLQCRIANEVFYNESLIYVKNPEARQVFTQLRDDEMRAIVNLQQRIDRLQSSEGIISKLFPLRPKI</sequence>
<keyword evidence="2" id="KW-1185">Reference proteome</keyword>
<dbReference type="Proteomes" id="UP000019109">
    <property type="component" value="Unassembled WGS sequence"/>
</dbReference>
<gene>
    <name evidence="1" type="ORF">JCM21531_406</name>
</gene>
<dbReference type="Gene3D" id="1.20.1260.10">
    <property type="match status" value="1"/>
</dbReference>
<dbReference type="STRING" id="1294263.JCM21531_406"/>
<proteinExistence type="predicted"/>
<dbReference type="InterPro" id="IPR012347">
    <property type="entry name" value="Ferritin-like"/>
</dbReference>
<evidence type="ECO:0000313" key="2">
    <source>
        <dbReference type="Proteomes" id="UP000019109"/>
    </source>
</evidence>
<reference evidence="1" key="1">
    <citation type="journal article" date="2014" name="Genome Announc.">
        <title>Draft Genome Sequence of Clostridium straminisolvens Strain JCM 21531T, Isolated from a Cellulose-Degrading Bacterial Community.</title>
        <authorList>
            <person name="Yuki M."/>
            <person name="Oshima K."/>
            <person name="Suda W."/>
            <person name="Sakamoto M."/>
            <person name="Kitamura K."/>
            <person name="Iida T."/>
            <person name="Hattori M."/>
            <person name="Ohkuma M."/>
        </authorList>
    </citation>
    <scope>NUCLEOTIDE SEQUENCE [LARGE SCALE GENOMIC DNA]</scope>
    <source>
        <strain evidence="1">JCM 21531</strain>
    </source>
</reference>
<organism evidence="1 2">
    <name type="scientific">Acetivibrio straminisolvens JCM 21531</name>
    <dbReference type="NCBI Taxonomy" id="1294263"/>
    <lineage>
        <taxon>Bacteria</taxon>
        <taxon>Bacillati</taxon>
        <taxon>Bacillota</taxon>
        <taxon>Clostridia</taxon>
        <taxon>Eubacteriales</taxon>
        <taxon>Oscillospiraceae</taxon>
        <taxon>Acetivibrio</taxon>
    </lineage>
</organism>